<protein>
    <submittedName>
        <fullName evidence="2">RNA-dependent RNA polymerase</fullName>
    </submittedName>
</protein>
<dbReference type="Pfam" id="PF02123">
    <property type="entry name" value="RdRP_4"/>
    <property type="match status" value="1"/>
</dbReference>
<keyword evidence="2" id="KW-0548">Nucleotidyltransferase</keyword>
<sequence>GAVSRLVLAEWRHAMAPGLCDEHDYRALGLTTYEFDASTSSRDRPWQRLNSRAGRSRFVSLGRKACNEWAHTVGAGVDTQESNLARLQLYDVLRSTSKMRGPVHRALDHLFSGLGPTNWVHATALATYCALTPGAEAVMRWGRQSRALAMERHACVRVWKGATQHVMRTLCTPDGVAVTPKAARSWLYLHMLVGRSGMVSDWEAERDARAAPHYSKVNVRPDDVTVSDTETYWADFEDALNDVFARAFVRRPQVNDTVQDWWNKRYTWVARGSARVYHHYQLPDDIKQRMHKGTLFECLPGNWLERVLSTAPHQCAGEAEKYENGSNRALYSVLSTHYAVTSYVLTQMEDAVRASEISDLGLGGAAEASAQLKRMDALAAAKRRGHEAFMYDYSNMNGQESPWEQATVFRCALNAMHRAGLCGRGAADYTRATKWVIESFDNMYLASDGMRTLHGLYSGMRGTSWVNTFVNYAWMQCARRAVQRTEKYDPLVHAVHNGDDVFAVTRHHAAT</sequence>
<organism evidence="2">
    <name type="scientific">viral metagenome</name>
    <dbReference type="NCBI Taxonomy" id="1070528"/>
    <lineage>
        <taxon>unclassified sequences</taxon>
        <taxon>metagenomes</taxon>
        <taxon>organismal metagenomes</taxon>
    </lineage>
</organism>
<feature type="non-terminal residue" evidence="2">
    <location>
        <position position="1"/>
    </location>
</feature>
<dbReference type="InterPro" id="IPR043502">
    <property type="entry name" value="DNA/RNA_pol_sf"/>
</dbReference>
<dbReference type="GO" id="GO:0000166">
    <property type="term" value="F:nucleotide binding"/>
    <property type="evidence" value="ECO:0007669"/>
    <property type="project" value="UniProtKB-KW"/>
</dbReference>
<keyword evidence="2" id="KW-0808">Transferase</keyword>
<evidence type="ECO:0000256" key="1">
    <source>
        <dbReference type="ARBA" id="ARBA00022741"/>
    </source>
</evidence>
<feature type="non-terminal residue" evidence="2">
    <location>
        <position position="511"/>
    </location>
</feature>
<proteinExistence type="predicted"/>
<comment type="caution">
    <text evidence="2">The sequence shown here is derived from an EMBL/GenBank/DDBJ whole genome shotgun (WGS) entry which is preliminary data.</text>
</comment>
<dbReference type="AlphaFoldDB" id="A0A6L2ZL20"/>
<name>A0A6L2ZL20_9ZZZZ</name>
<accession>A0A6L2ZL20</accession>
<evidence type="ECO:0000313" key="2">
    <source>
        <dbReference type="EMBL" id="GFM95174.1"/>
    </source>
</evidence>
<dbReference type="GO" id="GO:0006351">
    <property type="term" value="P:DNA-templated transcription"/>
    <property type="evidence" value="ECO:0007669"/>
    <property type="project" value="InterPro"/>
</dbReference>
<keyword evidence="2" id="KW-0696">RNA-directed RNA polymerase</keyword>
<dbReference type="EMBL" id="BLWB01000047">
    <property type="protein sequence ID" value="GFM95174.1"/>
    <property type="molecule type" value="Genomic_RNA"/>
</dbReference>
<gene>
    <name evidence="2" type="ORF">MMARV_C047P1</name>
</gene>
<dbReference type="SUPFAM" id="SSF56672">
    <property type="entry name" value="DNA/RNA polymerases"/>
    <property type="match status" value="1"/>
</dbReference>
<dbReference type="GO" id="GO:0003968">
    <property type="term" value="F:RNA-directed RNA polymerase activity"/>
    <property type="evidence" value="ECO:0007669"/>
    <property type="project" value="UniProtKB-KW"/>
</dbReference>
<dbReference type="InterPro" id="IPR001795">
    <property type="entry name" value="RNA-dir_pol_luteovirus"/>
</dbReference>
<dbReference type="GO" id="GO:0003723">
    <property type="term" value="F:RNA binding"/>
    <property type="evidence" value="ECO:0007669"/>
    <property type="project" value="InterPro"/>
</dbReference>
<keyword evidence="1" id="KW-0547">Nucleotide-binding</keyword>
<reference evidence="2" key="1">
    <citation type="submission" date="2020-05" db="EMBL/GenBank/DDBJ databases">
        <title>Diverged and active partitiviruses in Lichen.</title>
        <authorList>
            <person name="Urayama S."/>
            <person name="Doi N."/>
            <person name="Kondo F."/>
            <person name="Chiba Y."/>
            <person name="Takaki Y."/>
            <person name="Hirai M."/>
            <person name="Minegishi Y."/>
            <person name="Hagiwara D."/>
            <person name="Nunoura T."/>
        </authorList>
    </citation>
    <scope>NUCLEOTIDE SEQUENCE</scope>
</reference>